<name>A0AAV6I0F6_9ERIC</name>
<accession>A0AAV6I0F6</accession>
<comment type="caution">
    <text evidence="2">The sequence shown here is derived from an EMBL/GenBank/DDBJ whole genome shotgun (WGS) entry which is preliminary data.</text>
</comment>
<proteinExistence type="predicted"/>
<dbReference type="EMBL" id="JACTNZ010000012">
    <property type="protein sequence ID" value="KAG5522018.1"/>
    <property type="molecule type" value="Genomic_DNA"/>
</dbReference>
<evidence type="ECO:0000256" key="1">
    <source>
        <dbReference type="SAM" id="MobiDB-lite"/>
    </source>
</evidence>
<evidence type="ECO:0000313" key="2">
    <source>
        <dbReference type="EMBL" id="KAG5522018.1"/>
    </source>
</evidence>
<organism evidence="2 3">
    <name type="scientific">Rhododendron griersonianum</name>
    <dbReference type="NCBI Taxonomy" id="479676"/>
    <lineage>
        <taxon>Eukaryota</taxon>
        <taxon>Viridiplantae</taxon>
        <taxon>Streptophyta</taxon>
        <taxon>Embryophyta</taxon>
        <taxon>Tracheophyta</taxon>
        <taxon>Spermatophyta</taxon>
        <taxon>Magnoliopsida</taxon>
        <taxon>eudicotyledons</taxon>
        <taxon>Gunneridae</taxon>
        <taxon>Pentapetalae</taxon>
        <taxon>asterids</taxon>
        <taxon>Ericales</taxon>
        <taxon>Ericaceae</taxon>
        <taxon>Ericoideae</taxon>
        <taxon>Rhodoreae</taxon>
        <taxon>Rhododendron</taxon>
    </lineage>
</organism>
<evidence type="ECO:0000313" key="3">
    <source>
        <dbReference type="Proteomes" id="UP000823749"/>
    </source>
</evidence>
<feature type="region of interest" description="Disordered" evidence="1">
    <location>
        <begin position="59"/>
        <end position="110"/>
    </location>
</feature>
<keyword evidence="3" id="KW-1185">Reference proteome</keyword>
<sequence>MIGAESKAERIEERKTGATSAKPRHQTRKYRRLCTALEQHRWRWGKRWMGGEVRWQERQRSFKEESKGETVLIKEREGSGEGGGGGERWRPPPNKTLVGAERLERDALEH</sequence>
<dbReference type="AlphaFoldDB" id="A0AAV6I0F6"/>
<reference evidence="2" key="1">
    <citation type="submission" date="2020-08" db="EMBL/GenBank/DDBJ databases">
        <title>Plant Genome Project.</title>
        <authorList>
            <person name="Zhang R.-G."/>
        </authorList>
    </citation>
    <scope>NUCLEOTIDE SEQUENCE</scope>
    <source>
        <strain evidence="2">WSP0</strain>
        <tissue evidence="2">Leaf</tissue>
    </source>
</reference>
<gene>
    <name evidence="2" type="ORF">RHGRI_034284</name>
</gene>
<dbReference type="Proteomes" id="UP000823749">
    <property type="component" value="Chromosome 12"/>
</dbReference>
<protein>
    <submittedName>
        <fullName evidence="2">Uncharacterized protein</fullName>
    </submittedName>
</protein>
<feature type="compositionally biased region" description="Basic and acidic residues" evidence="1">
    <location>
        <begin position="59"/>
        <end position="79"/>
    </location>
</feature>
<feature type="compositionally biased region" description="Basic and acidic residues" evidence="1">
    <location>
        <begin position="101"/>
        <end position="110"/>
    </location>
</feature>
<feature type="region of interest" description="Disordered" evidence="1">
    <location>
        <begin position="1"/>
        <end position="28"/>
    </location>
</feature>
<feature type="compositionally biased region" description="Basic and acidic residues" evidence="1">
    <location>
        <begin position="1"/>
        <end position="16"/>
    </location>
</feature>